<proteinExistence type="predicted"/>
<protein>
    <recommendedName>
        <fullName evidence="4">Lipoprotein</fullName>
    </recommendedName>
</protein>
<accession>A0A561V549</accession>
<dbReference type="Gene3D" id="2.50.20.20">
    <property type="match status" value="1"/>
</dbReference>
<feature type="signal peptide" evidence="1">
    <location>
        <begin position="1"/>
        <end position="34"/>
    </location>
</feature>
<dbReference type="EMBL" id="VIWW01000001">
    <property type="protein sequence ID" value="TWG06744.1"/>
    <property type="molecule type" value="Genomic_DNA"/>
</dbReference>
<evidence type="ECO:0008006" key="4">
    <source>
        <dbReference type="Google" id="ProtNLM"/>
    </source>
</evidence>
<evidence type="ECO:0000313" key="3">
    <source>
        <dbReference type="Proteomes" id="UP000318186"/>
    </source>
</evidence>
<gene>
    <name evidence="2" type="ORF">FHX80_115239</name>
</gene>
<comment type="caution">
    <text evidence="2">The sequence shown here is derived from an EMBL/GenBank/DDBJ whole genome shotgun (WGS) entry which is preliminary data.</text>
</comment>
<evidence type="ECO:0000256" key="1">
    <source>
        <dbReference type="SAM" id="SignalP"/>
    </source>
</evidence>
<evidence type="ECO:0000313" key="2">
    <source>
        <dbReference type="EMBL" id="TWG06744.1"/>
    </source>
</evidence>
<reference evidence="2 3" key="1">
    <citation type="submission" date="2019-06" db="EMBL/GenBank/DDBJ databases">
        <title>Sequencing the genomes of 1000 actinobacteria strains.</title>
        <authorList>
            <person name="Klenk H.-P."/>
        </authorList>
    </citation>
    <scope>NUCLEOTIDE SEQUENCE [LARGE SCALE GENOMIC DNA]</scope>
    <source>
        <strain evidence="2 3">DSM 42059</strain>
    </source>
</reference>
<dbReference type="RefSeq" id="WP_145766456.1">
    <property type="nucleotide sequence ID" value="NZ_VIWW01000001.1"/>
</dbReference>
<organism evidence="2 3">
    <name type="scientific">Streptomyces brevispora</name>
    <dbReference type="NCBI Taxonomy" id="887462"/>
    <lineage>
        <taxon>Bacteria</taxon>
        <taxon>Bacillati</taxon>
        <taxon>Actinomycetota</taxon>
        <taxon>Actinomycetes</taxon>
        <taxon>Kitasatosporales</taxon>
        <taxon>Streptomycetaceae</taxon>
        <taxon>Streptomyces</taxon>
    </lineage>
</organism>
<keyword evidence="1" id="KW-0732">Signal</keyword>
<sequence length="257" mass="27007">MTGPHLGTRPAAWATAIALSVTGSSLIGSGVAQADDISTLTSQQIADRARDALLDAHSMHLSARGNLHKGSTPMSVELTLDRSGNCDGSVDLGHSQGSARIIKHGNDVWVKPDADFWKNQVPDGGPAFAAILNGRYMRASATDPRLLALTRACDLDTVQKLVSDNADNQAGTLNKAATTTLGKASVVPLTRMRDNTTLTLYVAATGTPYPLRLTLRGDGTDATVDFSAFDKPVPTSTPPPDETFDINALLGRTTQTA</sequence>
<dbReference type="OrthoDB" id="4350224at2"/>
<name>A0A561V549_9ACTN</name>
<dbReference type="Proteomes" id="UP000318186">
    <property type="component" value="Unassembled WGS sequence"/>
</dbReference>
<feature type="chain" id="PRO_5021860992" description="Lipoprotein" evidence="1">
    <location>
        <begin position="35"/>
        <end position="257"/>
    </location>
</feature>
<dbReference type="AlphaFoldDB" id="A0A561V549"/>